<dbReference type="InterPro" id="IPR030378">
    <property type="entry name" value="G_CP_dom"/>
</dbReference>
<keyword evidence="2 10" id="KW-0690">Ribosome biogenesis</keyword>
<evidence type="ECO:0000256" key="8">
    <source>
        <dbReference type="ARBA" id="ARBA00022884"/>
    </source>
</evidence>
<evidence type="ECO:0000256" key="9">
    <source>
        <dbReference type="ARBA" id="ARBA00023134"/>
    </source>
</evidence>
<dbReference type="AlphaFoldDB" id="A0A6M0H6S8"/>
<evidence type="ECO:0000256" key="6">
    <source>
        <dbReference type="ARBA" id="ARBA00022801"/>
    </source>
</evidence>
<dbReference type="NCBIfam" id="TIGR00157">
    <property type="entry name" value="ribosome small subunit-dependent GTPase A"/>
    <property type="match status" value="1"/>
</dbReference>
<dbReference type="PANTHER" id="PTHR32120">
    <property type="entry name" value="SMALL RIBOSOMAL SUBUNIT BIOGENESIS GTPASE RSGA"/>
    <property type="match status" value="1"/>
</dbReference>
<keyword evidence="7 10" id="KW-0862">Zinc</keyword>
<comment type="caution">
    <text evidence="13">The sequence shown here is derived from an EMBL/GenBank/DDBJ whole genome shotgun (WGS) entry which is preliminary data.</text>
</comment>
<dbReference type="InterPro" id="IPR027417">
    <property type="entry name" value="P-loop_NTPase"/>
</dbReference>
<dbReference type="GO" id="GO:0046872">
    <property type="term" value="F:metal ion binding"/>
    <property type="evidence" value="ECO:0007669"/>
    <property type="project" value="UniProtKB-KW"/>
</dbReference>
<dbReference type="HAMAP" id="MF_01820">
    <property type="entry name" value="GTPase_RsgA"/>
    <property type="match status" value="1"/>
</dbReference>
<accession>A0A6M0H6S8</accession>
<keyword evidence="8 10" id="KW-0694">RNA-binding</keyword>
<dbReference type="CDD" id="cd01854">
    <property type="entry name" value="YjeQ_EngC"/>
    <property type="match status" value="1"/>
</dbReference>
<proteinExistence type="inferred from homology"/>
<dbReference type="Pfam" id="PF03193">
    <property type="entry name" value="RsgA_GTPase"/>
    <property type="match status" value="1"/>
</dbReference>
<comment type="function">
    <text evidence="10">One of several proteins that assist in the late maturation steps of the functional core of the 30S ribosomal subunit. Helps release RbfA from mature subunits. May play a role in the assembly of ribosomal proteins into the subunit. Circularly permuted GTPase that catalyzes slow GTP hydrolysis, GTPase activity is stimulated by the 30S ribosomal subunit.</text>
</comment>
<dbReference type="EMBL" id="JAAGPU010000041">
    <property type="protein sequence ID" value="NEU06349.1"/>
    <property type="molecule type" value="Genomic_DNA"/>
</dbReference>
<comment type="cofactor">
    <cofactor evidence="10">
        <name>Zn(2+)</name>
        <dbReference type="ChEBI" id="CHEBI:29105"/>
    </cofactor>
    <text evidence="10">Binds 1 zinc ion per subunit.</text>
</comment>
<keyword evidence="9 10" id="KW-0342">GTP-binding</keyword>
<evidence type="ECO:0000256" key="3">
    <source>
        <dbReference type="ARBA" id="ARBA00022723"/>
    </source>
</evidence>
<feature type="binding site" evidence="10">
    <location>
        <position position="295"/>
    </location>
    <ligand>
        <name>Zn(2+)</name>
        <dbReference type="ChEBI" id="CHEBI:29105"/>
    </ligand>
</feature>
<sequence length="361" mass="40979">MNIVNLKDIGLNEKYMMEAKIYDKNLYIGRVSVQHKNIYKVITEEGEIKAEVSGKFSYSSFGNVDYPVVGDWVLVDRKNDSCGNGVIHHVLKRKSYFERKIAGTAYDTQIVAANIDRVFICMSLNNDFNLRKLERYVATAWNSGAEPVIVLTKSDLCNDLENKVMQVKTVVSGCEMLVTNSINEEGYKVVKPYIENGKTIAFIGSSGVGKSTLINKIIGSDELKTNEVDENDRGKHTTTYRQMLIIPNGGTIIDTPGMRELGVVAADLDRSFSDIEELIAMCKFSNCTHRNEPKCAIREAIENGILDERRFESYKKLQKELEYNNIKGKELKKRKNNLIFKSKSELKNNNKNKLKIQDKIF</sequence>
<comment type="subcellular location">
    <subcellularLocation>
        <location evidence="10">Cytoplasm</location>
    </subcellularLocation>
</comment>
<comment type="subunit">
    <text evidence="10">Monomer. Associates with 30S ribosomal subunit, binds 16S rRNA.</text>
</comment>
<comment type="similarity">
    <text evidence="10">Belongs to the TRAFAC class YlqF/YawG GTPase family. RsgA subfamily.</text>
</comment>
<dbReference type="GO" id="GO:0003924">
    <property type="term" value="F:GTPase activity"/>
    <property type="evidence" value="ECO:0007669"/>
    <property type="project" value="UniProtKB-UniRule"/>
</dbReference>
<organism evidence="13 14">
    <name type="scientific">Clostridium senegalense</name>
    <dbReference type="NCBI Taxonomy" id="1465809"/>
    <lineage>
        <taxon>Bacteria</taxon>
        <taxon>Bacillati</taxon>
        <taxon>Bacillota</taxon>
        <taxon>Clostridia</taxon>
        <taxon>Eubacteriales</taxon>
        <taxon>Clostridiaceae</taxon>
        <taxon>Clostridium</taxon>
    </lineage>
</organism>
<feature type="binding site" evidence="10">
    <location>
        <position position="282"/>
    </location>
    <ligand>
        <name>Zn(2+)</name>
        <dbReference type="ChEBI" id="CHEBI:29105"/>
    </ligand>
</feature>
<evidence type="ECO:0000259" key="12">
    <source>
        <dbReference type="PROSITE" id="PS51721"/>
    </source>
</evidence>
<dbReference type="InterPro" id="IPR012340">
    <property type="entry name" value="NA-bd_OB-fold"/>
</dbReference>
<evidence type="ECO:0000256" key="1">
    <source>
        <dbReference type="ARBA" id="ARBA00022490"/>
    </source>
</evidence>
<name>A0A6M0H6S8_9CLOT</name>
<feature type="binding site" evidence="10">
    <location>
        <begin position="204"/>
        <end position="212"/>
    </location>
    <ligand>
        <name>GTP</name>
        <dbReference type="ChEBI" id="CHEBI:37565"/>
    </ligand>
</feature>
<evidence type="ECO:0000256" key="4">
    <source>
        <dbReference type="ARBA" id="ARBA00022730"/>
    </source>
</evidence>
<dbReference type="PROSITE" id="PS51721">
    <property type="entry name" value="G_CP"/>
    <property type="match status" value="1"/>
</dbReference>
<dbReference type="GO" id="GO:0042274">
    <property type="term" value="P:ribosomal small subunit biogenesis"/>
    <property type="evidence" value="ECO:0007669"/>
    <property type="project" value="UniProtKB-UniRule"/>
</dbReference>
<feature type="domain" description="EngC GTPase" evidence="11">
    <location>
        <begin position="113"/>
        <end position="259"/>
    </location>
</feature>
<dbReference type="InterPro" id="IPR010914">
    <property type="entry name" value="RsgA_GTPase_dom"/>
</dbReference>
<keyword evidence="4 10" id="KW-0699">rRNA-binding</keyword>
<dbReference type="InterPro" id="IPR004881">
    <property type="entry name" value="Ribosome_biogen_GTPase_RsgA"/>
</dbReference>
<dbReference type="SUPFAM" id="SSF52540">
    <property type="entry name" value="P-loop containing nucleoside triphosphate hydrolases"/>
    <property type="match status" value="1"/>
</dbReference>
<dbReference type="GO" id="GO:0005737">
    <property type="term" value="C:cytoplasm"/>
    <property type="evidence" value="ECO:0007669"/>
    <property type="project" value="UniProtKB-SubCell"/>
</dbReference>
<dbReference type="PANTHER" id="PTHR32120:SF10">
    <property type="entry name" value="SMALL RIBOSOMAL SUBUNIT BIOGENESIS GTPASE RSGA"/>
    <property type="match status" value="1"/>
</dbReference>
<dbReference type="RefSeq" id="WP_199870797.1">
    <property type="nucleotide sequence ID" value="NZ_JAAGPU010000041.1"/>
</dbReference>
<evidence type="ECO:0000256" key="5">
    <source>
        <dbReference type="ARBA" id="ARBA00022741"/>
    </source>
</evidence>
<dbReference type="GO" id="GO:0005525">
    <property type="term" value="F:GTP binding"/>
    <property type="evidence" value="ECO:0007669"/>
    <property type="project" value="UniProtKB-UniRule"/>
</dbReference>
<evidence type="ECO:0000256" key="10">
    <source>
        <dbReference type="HAMAP-Rule" id="MF_01820"/>
    </source>
</evidence>
<reference evidence="13 14" key="1">
    <citation type="submission" date="2020-02" db="EMBL/GenBank/DDBJ databases">
        <title>Genome assembly of a novel Clostridium senegalense strain.</title>
        <authorList>
            <person name="Gupta T.B."/>
            <person name="Jauregui R."/>
            <person name="Maclean P."/>
            <person name="Nawarathana A."/>
            <person name="Brightwell G."/>
        </authorList>
    </citation>
    <scope>NUCLEOTIDE SEQUENCE [LARGE SCALE GENOMIC DNA]</scope>
    <source>
        <strain evidence="13 14">AGRFS4</strain>
    </source>
</reference>
<feature type="domain" description="CP-type G" evidence="12">
    <location>
        <begin position="104"/>
        <end position="261"/>
    </location>
</feature>
<gene>
    <name evidence="10 13" type="primary">rsgA</name>
    <name evidence="13" type="ORF">G3M99_16170</name>
</gene>
<dbReference type="EC" id="3.6.1.-" evidence="10"/>
<protein>
    <recommendedName>
        <fullName evidence="10">Small ribosomal subunit biogenesis GTPase RsgA</fullName>
        <ecNumber evidence="10">3.6.1.-</ecNumber>
    </recommendedName>
</protein>
<keyword evidence="6 10" id="KW-0378">Hydrolase</keyword>
<keyword evidence="1 10" id="KW-0963">Cytoplasm</keyword>
<dbReference type="Gene3D" id="3.40.50.300">
    <property type="entry name" value="P-loop containing nucleotide triphosphate hydrolases"/>
    <property type="match status" value="1"/>
</dbReference>
<dbReference type="SUPFAM" id="SSF50249">
    <property type="entry name" value="Nucleic acid-binding proteins"/>
    <property type="match status" value="1"/>
</dbReference>
<dbReference type="PROSITE" id="PS50936">
    <property type="entry name" value="ENGC_GTPASE"/>
    <property type="match status" value="1"/>
</dbReference>
<evidence type="ECO:0000256" key="2">
    <source>
        <dbReference type="ARBA" id="ARBA00022517"/>
    </source>
</evidence>
<keyword evidence="14" id="KW-1185">Reference proteome</keyword>
<evidence type="ECO:0000313" key="13">
    <source>
        <dbReference type="EMBL" id="NEU06349.1"/>
    </source>
</evidence>
<evidence type="ECO:0000259" key="11">
    <source>
        <dbReference type="PROSITE" id="PS50936"/>
    </source>
</evidence>
<feature type="binding site" evidence="10">
    <location>
        <position position="289"/>
    </location>
    <ligand>
        <name>Zn(2+)</name>
        <dbReference type="ChEBI" id="CHEBI:29105"/>
    </ligand>
</feature>
<dbReference type="Gene3D" id="1.10.40.50">
    <property type="entry name" value="Probable gtpase engc, domain 3"/>
    <property type="match status" value="1"/>
</dbReference>
<dbReference type="Proteomes" id="UP000481872">
    <property type="component" value="Unassembled WGS sequence"/>
</dbReference>
<feature type="binding site" evidence="10">
    <location>
        <begin position="152"/>
        <end position="155"/>
    </location>
    <ligand>
        <name>GTP</name>
        <dbReference type="ChEBI" id="CHEBI:37565"/>
    </ligand>
</feature>
<keyword evidence="5 10" id="KW-0547">Nucleotide-binding</keyword>
<keyword evidence="3 10" id="KW-0479">Metal-binding</keyword>
<evidence type="ECO:0000313" key="14">
    <source>
        <dbReference type="Proteomes" id="UP000481872"/>
    </source>
</evidence>
<dbReference type="GO" id="GO:0019843">
    <property type="term" value="F:rRNA binding"/>
    <property type="evidence" value="ECO:0007669"/>
    <property type="project" value="UniProtKB-KW"/>
</dbReference>
<feature type="binding site" evidence="10">
    <location>
        <position position="287"/>
    </location>
    <ligand>
        <name>Zn(2+)</name>
        <dbReference type="ChEBI" id="CHEBI:29105"/>
    </ligand>
</feature>
<evidence type="ECO:0000256" key="7">
    <source>
        <dbReference type="ARBA" id="ARBA00022833"/>
    </source>
</evidence>